<keyword evidence="2" id="KW-1185">Reference proteome</keyword>
<name>A0ABR2QE87_9ROSI</name>
<protein>
    <submittedName>
        <fullName evidence="1">Uncharacterized protein</fullName>
    </submittedName>
</protein>
<gene>
    <name evidence="1" type="ORF">V6N11_070175</name>
</gene>
<organism evidence="1 2">
    <name type="scientific">Hibiscus sabdariffa</name>
    <name type="common">roselle</name>
    <dbReference type="NCBI Taxonomy" id="183260"/>
    <lineage>
        <taxon>Eukaryota</taxon>
        <taxon>Viridiplantae</taxon>
        <taxon>Streptophyta</taxon>
        <taxon>Embryophyta</taxon>
        <taxon>Tracheophyta</taxon>
        <taxon>Spermatophyta</taxon>
        <taxon>Magnoliopsida</taxon>
        <taxon>eudicotyledons</taxon>
        <taxon>Gunneridae</taxon>
        <taxon>Pentapetalae</taxon>
        <taxon>rosids</taxon>
        <taxon>malvids</taxon>
        <taxon>Malvales</taxon>
        <taxon>Malvaceae</taxon>
        <taxon>Malvoideae</taxon>
        <taxon>Hibiscus</taxon>
    </lineage>
</organism>
<evidence type="ECO:0000313" key="1">
    <source>
        <dbReference type="EMBL" id="KAK8998996.1"/>
    </source>
</evidence>
<proteinExistence type="predicted"/>
<dbReference type="EMBL" id="JBBPBN010000040">
    <property type="protein sequence ID" value="KAK8998996.1"/>
    <property type="molecule type" value="Genomic_DNA"/>
</dbReference>
<dbReference type="Proteomes" id="UP001396334">
    <property type="component" value="Unassembled WGS sequence"/>
</dbReference>
<accession>A0ABR2QE87</accession>
<reference evidence="1 2" key="1">
    <citation type="journal article" date="2024" name="G3 (Bethesda)">
        <title>Genome assembly of Hibiscus sabdariffa L. provides insights into metabolisms of medicinal natural products.</title>
        <authorList>
            <person name="Kim T."/>
        </authorList>
    </citation>
    <scope>NUCLEOTIDE SEQUENCE [LARGE SCALE GENOMIC DNA]</scope>
    <source>
        <strain evidence="1">TK-2024</strain>
        <tissue evidence="1">Old leaves</tissue>
    </source>
</reference>
<comment type="caution">
    <text evidence="1">The sequence shown here is derived from an EMBL/GenBank/DDBJ whole genome shotgun (WGS) entry which is preliminary data.</text>
</comment>
<sequence length="176" mass="20634">MGFASNFDQYHFINPSRVSHCDEDRCYLRIQYQFTFSPQASKFPQISAILFRTLNPLSLSMALEASLSIPKLTNLNRFPPLLSFFAMNAQFTSPCLANKYHNPFHCILLGIFSMNMVIPKPQSRLRPLYSSIVYLHTLNDVLRVDDYIWWKLISRYDYLWQMGNQGMIFKVKQSMI</sequence>
<evidence type="ECO:0000313" key="2">
    <source>
        <dbReference type="Proteomes" id="UP001396334"/>
    </source>
</evidence>